<dbReference type="PANTHER" id="PTHR33960">
    <property type="entry name" value="SIMILAR TO KIAA0825 PROTEIN"/>
    <property type="match status" value="1"/>
</dbReference>
<gene>
    <name evidence="2" type="primary">Kiaa0825</name>
</gene>
<dbReference type="AlphaFoldDB" id="A0A6F9DFX8"/>
<evidence type="ECO:0000313" key="2">
    <source>
        <dbReference type="EMBL" id="CAB3258633.1"/>
    </source>
</evidence>
<sequence length="1124" mass="126712">MEDDAETENCINQASNILIQALRDETSTQDEIFCILMHLSPFLGKYLPFDSELSPAGSLGSQSSIRRGKNEQALAQKYQTLENIRYLTWTLANYYSLRIKDVFSGSIRSDNEQPHLLNSPTKSFLTLCIQRIQVLIGDKQAEEKFRSAVSWHMDHLREHRLSTDLNPLTNLSQTKSDFICVATDAKSLIKDILPSLMCGKVFKEKQHVLEFIQDTVLEKLSNGLLSLSDSVGSLNSPGNKPKPSATSNKRAEEFSSAVNSDETHFPTQLLADFSEVVEIFLKLEAFLKSSDTMQVLDYSTGSKNKKGVLKPHPFNLPDLVQSSHRISLNKLSSSARCWNWHECIKDIVPLLSAGIAQCVQEVTQTSLEEAKEKYKSLLELESAPAASRKLPGTAHPLESIKCVSMTLNCVVHLLPLAILGGHNKQMTKLQSDFLDVVNQSLKNFKQFLTTLTDDVPEKASPENLTTILATACDIVSVVHHCAVKMHHDNRLPFHGSLHLYKSLCNQMLQLLIQYHKSKLCTQILHDPDSHHWSDPRAFYEGERCLYAIEMWHLYIRDLTVDLKSKLPSGMVREILCDIVGESLSVLSDRYCNCKPSHNRSKQIWQDVQSVLLCFYDIMWEIVDKPTKLCPAISHYPEKGNENLIKIHSSLSDMFVCGIVLSAPTEELHDVLRQLDAEDFGKMNTMEWLSYLNPTMFQADWNGMMSSLSDQAEILLCLKHSTLQKDMWIPHMLHVLTMRNYLLAMNLVTGKVCLPSVNLTKIQSNVLGALIASDILPQVMMAAIQATPAFSNATFLNLEFLNCSANTKLQPWQVIVKQIVMPLIFDALSSVVGFLSSHAWSAMTQTVIDKLPANFRSMIPNADIKDKECLKHISLCLTLKALRAKAYSMPTNLIQFFRQVDSFLGASSSQVQCDSYWCHVLLYASRAALLNFQYWQQSLGIDVESVMGADLLDLSGLLVGINQFQEMINIKYTVAGICVSDVITSFQQTLVNISDQTADLSNEPHQHDVIEHDLSTDEIRCLQFLFELLFKNTSTIAEQWNVKLIPVNFVADPGLGSYLDHKSIAEVKPDWEELLIQCFMSVNADIIKTLMKHRADMQTNAHLTDQERDWVQFIKQSFLNASKPV</sequence>
<dbReference type="Pfam" id="PF14906">
    <property type="entry name" value="DUF4495"/>
    <property type="match status" value="1"/>
</dbReference>
<proteinExistence type="evidence at transcript level"/>
<evidence type="ECO:0000256" key="1">
    <source>
        <dbReference type="SAM" id="MobiDB-lite"/>
    </source>
</evidence>
<protein>
    <submittedName>
        <fullName evidence="2">Uncharacterized protein KIAA0825-like</fullName>
    </submittedName>
</protein>
<organism evidence="2">
    <name type="scientific">Phallusia mammillata</name>
    <dbReference type="NCBI Taxonomy" id="59560"/>
    <lineage>
        <taxon>Eukaryota</taxon>
        <taxon>Metazoa</taxon>
        <taxon>Chordata</taxon>
        <taxon>Tunicata</taxon>
        <taxon>Ascidiacea</taxon>
        <taxon>Phlebobranchia</taxon>
        <taxon>Ascidiidae</taxon>
        <taxon>Phallusia</taxon>
    </lineage>
</organism>
<accession>A0A6F9DFX8</accession>
<feature type="region of interest" description="Disordered" evidence="1">
    <location>
        <begin position="231"/>
        <end position="255"/>
    </location>
</feature>
<reference evidence="2" key="1">
    <citation type="submission" date="2020-04" db="EMBL/GenBank/DDBJ databases">
        <authorList>
            <person name="Neveu A P."/>
        </authorList>
    </citation>
    <scope>NUCLEOTIDE SEQUENCE</scope>
    <source>
        <tissue evidence="2">Whole embryo</tissue>
    </source>
</reference>
<dbReference type="InterPro" id="IPR027993">
    <property type="entry name" value="DUF4495"/>
</dbReference>
<dbReference type="PANTHER" id="PTHR33960:SF1">
    <property type="entry name" value="SIMILAR TO KIAA0825 PROTEIN"/>
    <property type="match status" value="1"/>
</dbReference>
<name>A0A6F9DFX8_9ASCI</name>
<dbReference type="EMBL" id="LR786177">
    <property type="protein sequence ID" value="CAB3258633.1"/>
    <property type="molecule type" value="mRNA"/>
</dbReference>